<dbReference type="InterPro" id="IPR036390">
    <property type="entry name" value="WH_DNA-bd_sf"/>
</dbReference>
<dbReference type="PATRIC" id="fig|745411.4.peg.207"/>
<evidence type="ECO:0000256" key="3">
    <source>
        <dbReference type="ARBA" id="ARBA00023015"/>
    </source>
</evidence>
<sequence length="119" mass="12972">MYSEGTMLDTLTFLKCLAEPTRLNAMLLLQQEGELCVCELTEALGESQPKVSRHLAQLRQCGLLLDSREGQWVYYRLHPELPAWAQGLLREAGLGGNAALAAAKAALGAMANRPGKRCC</sequence>
<keyword evidence="3" id="KW-0805">Transcription regulation</keyword>
<dbReference type="FunFam" id="1.10.10.10:FF:000279">
    <property type="entry name" value="Transcriptional regulator, ArsR family"/>
    <property type="match status" value="1"/>
</dbReference>
<dbReference type="Pfam" id="PF01022">
    <property type="entry name" value="HTH_5"/>
    <property type="match status" value="1"/>
</dbReference>
<keyword evidence="2" id="KW-0059">Arsenical resistance</keyword>
<dbReference type="Gene3D" id="1.10.10.10">
    <property type="entry name" value="Winged helix-like DNA-binding domain superfamily/Winged helix DNA-binding domain"/>
    <property type="match status" value="1"/>
</dbReference>
<dbReference type="GO" id="GO:0046685">
    <property type="term" value="P:response to arsenic-containing substance"/>
    <property type="evidence" value="ECO:0007669"/>
    <property type="project" value="UniProtKB-KW"/>
</dbReference>
<keyword evidence="5" id="KW-0804">Transcription</keyword>
<accession>K2JRH3</accession>
<evidence type="ECO:0000313" key="8">
    <source>
        <dbReference type="EMBL" id="EKE78008.1"/>
    </source>
</evidence>
<comment type="caution">
    <text evidence="8">The sequence shown here is derived from an EMBL/GenBank/DDBJ whole genome shotgun (WGS) entry which is preliminary data.</text>
</comment>
<evidence type="ECO:0000313" key="9">
    <source>
        <dbReference type="Proteomes" id="UP000006755"/>
    </source>
</evidence>
<dbReference type="eggNOG" id="COG0640">
    <property type="taxonomic scope" value="Bacteria"/>
</dbReference>
<dbReference type="EMBL" id="AMRI01000001">
    <property type="protein sequence ID" value="EKE78008.1"/>
    <property type="molecule type" value="Genomic_DNA"/>
</dbReference>
<evidence type="ECO:0000259" key="7">
    <source>
        <dbReference type="PROSITE" id="PS50987"/>
    </source>
</evidence>
<feature type="domain" description="HTH arsR-type" evidence="7">
    <location>
        <begin position="2"/>
        <end position="96"/>
    </location>
</feature>
<dbReference type="Proteomes" id="UP000006755">
    <property type="component" value="Unassembled WGS sequence"/>
</dbReference>
<dbReference type="InterPro" id="IPR051081">
    <property type="entry name" value="HTH_MetalResp_TranReg"/>
</dbReference>
<dbReference type="InterPro" id="IPR001845">
    <property type="entry name" value="HTH_ArsR_DNA-bd_dom"/>
</dbReference>
<dbReference type="SMART" id="SM00418">
    <property type="entry name" value="HTH_ARSR"/>
    <property type="match status" value="1"/>
</dbReference>
<dbReference type="PANTHER" id="PTHR33154">
    <property type="entry name" value="TRANSCRIPTIONAL REGULATOR, ARSR FAMILY"/>
    <property type="match status" value="1"/>
</dbReference>
<proteinExistence type="predicted"/>
<dbReference type="PRINTS" id="PR00778">
    <property type="entry name" value="HTHARSR"/>
</dbReference>
<evidence type="ECO:0000256" key="4">
    <source>
        <dbReference type="ARBA" id="ARBA00023125"/>
    </source>
</evidence>
<evidence type="ECO:0000256" key="6">
    <source>
        <dbReference type="ARBA" id="ARBA00039566"/>
    </source>
</evidence>
<evidence type="ECO:0000256" key="2">
    <source>
        <dbReference type="ARBA" id="ARBA00022849"/>
    </source>
</evidence>
<dbReference type="SUPFAM" id="SSF46785">
    <property type="entry name" value="Winged helix' DNA-binding domain"/>
    <property type="match status" value="1"/>
</dbReference>
<keyword evidence="4" id="KW-0238">DNA-binding</keyword>
<dbReference type="InterPro" id="IPR036388">
    <property type="entry name" value="WH-like_DNA-bd_sf"/>
</dbReference>
<name>K2JRH3_9GAMM</name>
<evidence type="ECO:0000256" key="5">
    <source>
        <dbReference type="ARBA" id="ARBA00023163"/>
    </source>
</evidence>
<dbReference type="AlphaFoldDB" id="K2JRH3"/>
<dbReference type="NCBIfam" id="NF033788">
    <property type="entry name" value="HTH_metalloreg"/>
    <property type="match status" value="1"/>
</dbReference>
<dbReference type="InterPro" id="IPR011991">
    <property type="entry name" value="ArsR-like_HTH"/>
</dbReference>
<dbReference type="PROSITE" id="PS50987">
    <property type="entry name" value="HTH_ARSR_2"/>
    <property type="match status" value="1"/>
</dbReference>
<comment type="subunit">
    <text evidence="1">Binds DNA as a homodimer.</text>
</comment>
<dbReference type="PANTHER" id="PTHR33154:SF18">
    <property type="entry name" value="ARSENICAL RESISTANCE OPERON REPRESSOR"/>
    <property type="match status" value="1"/>
</dbReference>
<organism evidence="8 9">
    <name type="scientific">Gallaecimonas xiamenensis 3-C-1</name>
    <dbReference type="NCBI Taxonomy" id="745411"/>
    <lineage>
        <taxon>Bacteria</taxon>
        <taxon>Pseudomonadati</taxon>
        <taxon>Pseudomonadota</taxon>
        <taxon>Gammaproteobacteria</taxon>
        <taxon>Enterobacterales</taxon>
        <taxon>Gallaecimonadaceae</taxon>
        <taxon>Gallaecimonas</taxon>
    </lineage>
</organism>
<protein>
    <recommendedName>
        <fullName evidence="6">Arsenical resistance operon repressor</fullName>
    </recommendedName>
</protein>
<keyword evidence="9" id="KW-1185">Reference proteome</keyword>
<evidence type="ECO:0000256" key="1">
    <source>
        <dbReference type="ARBA" id="ARBA00011432"/>
    </source>
</evidence>
<gene>
    <name evidence="8" type="ORF">B3C1_01070</name>
</gene>
<dbReference type="NCBIfam" id="NF007528">
    <property type="entry name" value="PRK10141.1"/>
    <property type="match status" value="1"/>
</dbReference>
<reference evidence="8 9" key="1">
    <citation type="journal article" date="2012" name="J. Bacteriol.">
        <title>Genome Sequence of Gallaecimonas xiamenensis Type Strain 3-C-1.</title>
        <authorList>
            <person name="Lai Q."/>
            <person name="Wang L."/>
            <person name="Wang W."/>
            <person name="Shao Z."/>
        </authorList>
    </citation>
    <scope>NUCLEOTIDE SEQUENCE [LARGE SCALE GENOMIC DNA]</scope>
    <source>
        <strain evidence="8 9">3-C-1</strain>
    </source>
</reference>
<dbReference type="STRING" id="745411.B3C1_01070"/>
<dbReference type="GO" id="GO:0003677">
    <property type="term" value="F:DNA binding"/>
    <property type="evidence" value="ECO:0007669"/>
    <property type="project" value="UniProtKB-KW"/>
</dbReference>
<dbReference type="CDD" id="cd00090">
    <property type="entry name" value="HTH_ARSR"/>
    <property type="match status" value="1"/>
</dbReference>
<dbReference type="GO" id="GO:0003700">
    <property type="term" value="F:DNA-binding transcription factor activity"/>
    <property type="evidence" value="ECO:0007669"/>
    <property type="project" value="InterPro"/>
</dbReference>